<name>A0A315VZP6_GAMAF</name>
<evidence type="ECO:0000313" key="4">
    <source>
        <dbReference type="Proteomes" id="UP000250572"/>
    </source>
</evidence>
<comment type="caution">
    <text evidence="3">The sequence shown here is derived from an EMBL/GenBank/DDBJ whole genome shotgun (WGS) entry which is preliminary data.</text>
</comment>
<protein>
    <recommendedName>
        <fullName evidence="2">Brf1 TBP-binding domain-containing protein</fullName>
    </recommendedName>
</protein>
<feature type="compositionally biased region" description="Low complexity" evidence="1">
    <location>
        <begin position="180"/>
        <end position="199"/>
    </location>
</feature>
<feature type="compositionally biased region" description="Acidic residues" evidence="1">
    <location>
        <begin position="207"/>
        <end position="219"/>
    </location>
</feature>
<dbReference type="AlphaFoldDB" id="A0A315VZP6"/>
<feature type="compositionally biased region" description="Low complexity" evidence="1">
    <location>
        <begin position="492"/>
        <end position="506"/>
    </location>
</feature>
<reference evidence="3 4" key="1">
    <citation type="journal article" date="2018" name="G3 (Bethesda)">
        <title>A High-Quality Reference Genome for the Invasive Mosquitofish Gambusia affinis Using a Chicago Library.</title>
        <authorList>
            <person name="Hoffberg S.L."/>
            <person name="Troendle N.J."/>
            <person name="Glenn T.C."/>
            <person name="Mahmud O."/>
            <person name="Louha S."/>
            <person name="Chalopin D."/>
            <person name="Bennetzen J.L."/>
            <person name="Mauricio R."/>
        </authorList>
    </citation>
    <scope>NUCLEOTIDE SEQUENCE [LARGE SCALE GENOMIC DNA]</scope>
    <source>
        <strain evidence="3">NE01/NJP1002.9</strain>
        <tissue evidence="3">Muscle</tissue>
    </source>
</reference>
<evidence type="ECO:0000313" key="3">
    <source>
        <dbReference type="EMBL" id="PWA28948.1"/>
    </source>
</evidence>
<feature type="compositionally biased region" description="Low complexity" evidence="1">
    <location>
        <begin position="72"/>
        <end position="85"/>
    </location>
</feature>
<feature type="compositionally biased region" description="Basic and acidic residues" evidence="1">
    <location>
        <begin position="146"/>
        <end position="162"/>
    </location>
</feature>
<dbReference type="Pfam" id="PF07741">
    <property type="entry name" value="BRF1"/>
    <property type="match status" value="1"/>
</dbReference>
<dbReference type="Proteomes" id="UP000250572">
    <property type="component" value="Unassembled WGS sequence"/>
</dbReference>
<evidence type="ECO:0000256" key="1">
    <source>
        <dbReference type="SAM" id="MobiDB-lite"/>
    </source>
</evidence>
<feature type="compositionally biased region" description="Pro residues" evidence="1">
    <location>
        <begin position="475"/>
        <end position="486"/>
    </location>
</feature>
<feature type="region of interest" description="Disordered" evidence="1">
    <location>
        <begin position="69"/>
        <end position="109"/>
    </location>
</feature>
<dbReference type="InterPro" id="IPR011665">
    <property type="entry name" value="BRF1_TBP-bd_dom"/>
</dbReference>
<dbReference type="EMBL" id="NHOQ01000719">
    <property type="protein sequence ID" value="PWA28948.1"/>
    <property type="molecule type" value="Genomic_DNA"/>
</dbReference>
<sequence length="660" mass="71539">MEDADRLLVFTEKEERISKEKEQGTYKEKKKKYKKREQIEAATAGEAIEKMLERKKISSKINYDVLKDLNQPAGSPASEPPGGAAIVSRKRLSRRRRKASDANAELSASATVMTKRYQPRAIDRLISDQSSTSCFVFQVQAPHFLHTSEKESRSAGKPRSDRTGPGNPESVETAVVMETASEAVHEAPPAAVPDAGPAPTEAPPPGETEEEEEEAEEDCVSALQLVGGRIGPRGPVQNRDPVSAGPDSVLPFCETAGPAEPLQQLNGSETRNQSRFYLLFISKHPGPVLSESSELKTKPEPDKKIITIGILSITSLLVPVRSVVLVRFLCKAVSWIDSPVLSLQRLLLARLELHALDPVLLTWNQNRGHLITSQPITAGRHQNHLQSPRGSGGPGSVLKLPACSSAVLIRLSSREEKPTSPVVPASHVRTRIGPVPPFRWIWMLSWIRTEPQFDCDPARPVLRFCSPRWEPEPPAWFPPAPSPPEPSGSGGSAARPGPAGSRRPAWTGPPSRRTGSDPKAEGQVLNLDQNQNVQQCDQNQNPGDGGESRTDPDTSFLPAGFWSGSDPRILLTITGALQVNFQSEDGKWSRNSEPDRTGPDLRISGVVRVVGQVEELLSAGPDQRVQSFLHQLQVGHVGLGPVLTQVAGGGAASSAHNILL</sequence>
<organism evidence="3 4">
    <name type="scientific">Gambusia affinis</name>
    <name type="common">Western mosquitofish</name>
    <name type="synonym">Heterandria affinis</name>
    <dbReference type="NCBI Taxonomy" id="33528"/>
    <lineage>
        <taxon>Eukaryota</taxon>
        <taxon>Metazoa</taxon>
        <taxon>Chordata</taxon>
        <taxon>Craniata</taxon>
        <taxon>Vertebrata</taxon>
        <taxon>Euteleostomi</taxon>
        <taxon>Actinopterygii</taxon>
        <taxon>Neopterygii</taxon>
        <taxon>Teleostei</taxon>
        <taxon>Neoteleostei</taxon>
        <taxon>Acanthomorphata</taxon>
        <taxon>Ovalentaria</taxon>
        <taxon>Atherinomorphae</taxon>
        <taxon>Cyprinodontiformes</taxon>
        <taxon>Poeciliidae</taxon>
        <taxon>Poeciliinae</taxon>
        <taxon>Gambusia</taxon>
    </lineage>
</organism>
<evidence type="ECO:0000259" key="2">
    <source>
        <dbReference type="Pfam" id="PF07741"/>
    </source>
</evidence>
<feature type="compositionally biased region" description="Basic residues" evidence="1">
    <location>
        <begin position="88"/>
        <end position="98"/>
    </location>
</feature>
<feature type="domain" description="Brf1 TBP-binding" evidence="2">
    <location>
        <begin position="12"/>
        <end position="70"/>
    </location>
</feature>
<proteinExistence type="predicted"/>
<accession>A0A315VZP6</accession>
<feature type="region of interest" description="Disordered" evidence="1">
    <location>
        <begin position="475"/>
        <end position="561"/>
    </location>
</feature>
<feature type="region of interest" description="Disordered" evidence="1">
    <location>
        <begin position="143"/>
        <end position="220"/>
    </location>
</feature>
<keyword evidence="4" id="KW-1185">Reference proteome</keyword>
<feature type="compositionally biased region" description="Low complexity" evidence="1">
    <location>
        <begin position="523"/>
        <end position="541"/>
    </location>
</feature>
<gene>
    <name evidence="3" type="ORF">CCH79_00020736</name>
</gene>